<feature type="domain" description="Secretion system C-terminal sorting" evidence="3">
    <location>
        <begin position="282"/>
        <end position="359"/>
    </location>
</feature>
<feature type="region of interest" description="Disordered" evidence="2">
    <location>
        <begin position="245"/>
        <end position="268"/>
    </location>
</feature>
<feature type="coiled-coil region" evidence="1">
    <location>
        <begin position="104"/>
        <end position="131"/>
    </location>
</feature>
<evidence type="ECO:0000256" key="1">
    <source>
        <dbReference type="SAM" id="Coils"/>
    </source>
</evidence>
<evidence type="ECO:0000313" key="4">
    <source>
        <dbReference type="EMBL" id="BDS13885.1"/>
    </source>
</evidence>
<dbReference type="EMBL" id="AP026867">
    <property type="protein sequence ID" value="BDS13885.1"/>
    <property type="molecule type" value="Genomic_DNA"/>
</dbReference>
<keyword evidence="1" id="KW-0175">Coiled coil</keyword>
<dbReference type="NCBIfam" id="TIGR04183">
    <property type="entry name" value="Por_Secre_tail"/>
    <property type="match status" value="1"/>
</dbReference>
<organism evidence="4 5">
    <name type="scientific">Aureispira anguillae</name>
    <dbReference type="NCBI Taxonomy" id="2864201"/>
    <lineage>
        <taxon>Bacteria</taxon>
        <taxon>Pseudomonadati</taxon>
        <taxon>Bacteroidota</taxon>
        <taxon>Saprospiria</taxon>
        <taxon>Saprospirales</taxon>
        <taxon>Saprospiraceae</taxon>
        <taxon>Aureispira</taxon>
    </lineage>
</organism>
<evidence type="ECO:0000256" key="2">
    <source>
        <dbReference type="SAM" id="MobiDB-lite"/>
    </source>
</evidence>
<proteinExistence type="predicted"/>
<dbReference type="Proteomes" id="UP001060919">
    <property type="component" value="Chromosome"/>
</dbReference>
<sequence>MSAQNKTIDLELEVEIKLPTYKFLIKATNKNMKKLLWVVMGLCFLINQSLAQAPHQGRKDHKPLLSKEAKQELQEFHKKEIYPIKKATHDQFLKSLSQDDIAFLESKRAESKTLHQEAQALRQEMKALRTSGKDRKEIREEMKTAFEPIREKRKAFMESMKPFMERNMEVVKQSMETLKSHRETWKTQKREILKKYLSEEEIAKMEAHRKKKQERHAQHAPKKSAHKKGGKAVKFVLWDGEFKTPRHGKRGRKECKTTQEKGNQSEKLSTTKIDKNITLSNYPNPAITQTTILLTTKEEAKTVKIIINDADGKQVWMKQYAKLNAGEHKIDVNLRKFASGQYFYTVSIGEQSITKTLIVNQ</sequence>
<dbReference type="KEGG" id="aup:AsAng_0046480"/>
<evidence type="ECO:0000313" key="5">
    <source>
        <dbReference type="Proteomes" id="UP001060919"/>
    </source>
</evidence>
<keyword evidence="5" id="KW-1185">Reference proteome</keyword>
<evidence type="ECO:0000259" key="3">
    <source>
        <dbReference type="Pfam" id="PF18962"/>
    </source>
</evidence>
<dbReference type="Pfam" id="PF18962">
    <property type="entry name" value="Por_Secre_tail"/>
    <property type="match status" value="1"/>
</dbReference>
<dbReference type="AlphaFoldDB" id="A0A916DVS3"/>
<accession>A0A916DVS3</accession>
<reference evidence="4" key="1">
    <citation type="submission" date="2022-09" db="EMBL/GenBank/DDBJ databases">
        <title>Aureispira anguillicida sp. nov., isolated from Leptocephalus of Japanese eel Anguilla japonica.</title>
        <authorList>
            <person name="Yuasa K."/>
            <person name="Mekata T."/>
            <person name="Ikunari K."/>
        </authorList>
    </citation>
    <scope>NUCLEOTIDE SEQUENCE</scope>
    <source>
        <strain evidence="4">EL160426</strain>
    </source>
</reference>
<gene>
    <name evidence="4" type="ORF">AsAng_0046480</name>
</gene>
<feature type="region of interest" description="Disordered" evidence="2">
    <location>
        <begin position="208"/>
        <end position="229"/>
    </location>
</feature>
<name>A0A916DVS3_9BACT</name>
<dbReference type="InterPro" id="IPR026444">
    <property type="entry name" value="Secre_tail"/>
</dbReference>
<protein>
    <submittedName>
        <fullName evidence="4">T9SS type A sorting domain-containing protein</fullName>
    </submittedName>
</protein>